<dbReference type="GO" id="GO:0008360">
    <property type="term" value="P:regulation of cell shape"/>
    <property type="evidence" value="ECO:0007669"/>
    <property type="project" value="UniProtKB-KW"/>
</dbReference>
<comment type="pathway">
    <text evidence="2 20">Nucleotide-sugar biosynthesis; UDP-N-acetyl-alpha-D-glucosamine biosynthesis; N-acetyl-alpha-D-glucosamine 1-phosphate from alpha-D-glucosamine 6-phosphate (route II): step 2/2.</text>
</comment>
<organism evidence="22 23">
    <name type="scientific">Anaerosphaera aminiphila DSM 21120</name>
    <dbReference type="NCBI Taxonomy" id="1120995"/>
    <lineage>
        <taxon>Bacteria</taxon>
        <taxon>Bacillati</taxon>
        <taxon>Bacillota</taxon>
        <taxon>Tissierellia</taxon>
        <taxon>Tissierellales</taxon>
        <taxon>Peptoniphilaceae</taxon>
        <taxon>Anaerosphaera</taxon>
    </lineage>
</organism>
<evidence type="ECO:0000256" key="17">
    <source>
        <dbReference type="ARBA" id="ARBA00048247"/>
    </source>
</evidence>
<keyword evidence="6 20" id="KW-0963">Cytoplasm</keyword>
<evidence type="ECO:0000256" key="3">
    <source>
        <dbReference type="ARBA" id="ARBA00005208"/>
    </source>
</evidence>
<evidence type="ECO:0000256" key="2">
    <source>
        <dbReference type="ARBA" id="ARBA00005166"/>
    </source>
</evidence>
<proteinExistence type="inferred from homology"/>
<evidence type="ECO:0000256" key="11">
    <source>
        <dbReference type="ARBA" id="ARBA00022842"/>
    </source>
</evidence>
<dbReference type="EC" id="2.7.7.23" evidence="20"/>
<dbReference type="Pfam" id="PF00483">
    <property type="entry name" value="NTP_transferase"/>
    <property type="match status" value="1"/>
</dbReference>
<evidence type="ECO:0000256" key="8">
    <source>
        <dbReference type="ARBA" id="ARBA00022695"/>
    </source>
</evidence>
<feature type="domain" description="Nucleotidyl transferase" evidence="21">
    <location>
        <begin position="4"/>
        <end position="218"/>
    </location>
</feature>
<evidence type="ECO:0000256" key="18">
    <source>
        <dbReference type="ARBA" id="ARBA00048493"/>
    </source>
</evidence>
<sequence>MKVSIILAAGEGTRMKSSTPKVLHKILGIPMLGYVINSAKDSDVEKISVIIGHGKEKINEYFQNDDIIFRTQPMGEKIPYGTGFAVMQADLDYNDEDTVLILNGDTPLIKSKTLDGFIKYHEQGKFSCTILTADLENPYGYGRIVRDGDAQIYKIVEQKDASEKEKLIREINSGIFAFKGSDLREALRSLNTDNAQGELYLTDIIKTLFDEEKRIGGYRLRDNREIFGVNSRDHLSICTEIMKERVNRQYMLDGVSMINPDSVIIEPTVKIGRDTIIYPGAIIQGDTSIGENCTLYGNTRIVNSKIGDGVTVDNALIEESVVGDNTTIGPFAHLRPNANVGENVKIGNFVEVKNSNFGNGSKAGHLAYVGDADVGENVNVGCGVVFVNYDGKNKHRSEVGDHAFIGSNANLVAPVKVEDYGYIAAGSTITKDVYEGQLSVERAKQINIDGWVEKKGFK</sequence>
<dbReference type="SUPFAM" id="SSF51161">
    <property type="entry name" value="Trimeric LpxA-like enzymes"/>
    <property type="match status" value="1"/>
</dbReference>
<feature type="region of interest" description="Pyrophosphorylase" evidence="20">
    <location>
        <begin position="1"/>
        <end position="232"/>
    </location>
</feature>
<dbReference type="CDD" id="cd03353">
    <property type="entry name" value="LbH_GlmU_C"/>
    <property type="match status" value="1"/>
</dbReference>
<dbReference type="GO" id="GO:0009252">
    <property type="term" value="P:peptidoglycan biosynthetic process"/>
    <property type="evidence" value="ECO:0007669"/>
    <property type="project" value="UniProtKB-UniRule"/>
</dbReference>
<dbReference type="GO" id="GO:0016020">
    <property type="term" value="C:membrane"/>
    <property type="evidence" value="ECO:0007669"/>
    <property type="project" value="GOC"/>
</dbReference>
<evidence type="ECO:0000256" key="14">
    <source>
        <dbReference type="ARBA" id="ARBA00023268"/>
    </source>
</evidence>
<dbReference type="PANTHER" id="PTHR43584">
    <property type="entry name" value="NUCLEOTIDYL TRANSFERASE"/>
    <property type="match status" value="1"/>
</dbReference>
<keyword evidence="14 20" id="KW-0511">Multifunctional enzyme</keyword>
<evidence type="ECO:0000256" key="7">
    <source>
        <dbReference type="ARBA" id="ARBA00022679"/>
    </source>
</evidence>
<dbReference type="HAMAP" id="MF_01631">
    <property type="entry name" value="GlmU"/>
    <property type="match status" value="1"/>
</dbReference>
<evidence type="ECO:0000313" key="23">
    <source>
        <dbReference type="Proteomes" id="UP000184032"/>
    </source>
</evidence>
<name>A0A1M5R4M0_9FIRM</name>
<feature type="binding site" evidence="20">
    <location>
        <position position="335"/>
    </location>
    <ligand>
        <name>UDP-N-acetyl-alpha-D-glucosamine</name>
        <dbReference type="ChEBI" id="CHEBI:57705"/>
    </ligand>
</feature>
<feature type="binding site" evidence="20">
    <location>
        <begin position="7"/>
        <end position="10"/>
    </location>
    <ligand>
        <name>UDP-N-acetyl-alpha-D-glucosamine</name>
        <dbReference type="ChEBI" id="CHEBI:57705"/>
    </ligand>
</feature>
<dbReference type="GO" id="GO:0000902">
    <property type="term" value="P:cell morphogenesis"/>
    <property type="evidence" value="ECO:0007669"/>
    <property type="project" value="UniProtKB-UniRule"/>
</dbReference>
<keyword evidence="8 20" id="KW-0548">Nucleotidyltransferase</keyword>
<feature type="binding site" evidence="20">
    <location>
        <begin position="388"/>
        <end position="389"/>
    </location>
    <ligand>
        <name>acetyl-CoA</name>
        <dbReference type="ChEBI" id="CHEBI:57288"/>
    </ligand>
</feature>
<feature type="binding site" evidence="20">
    <location>
        <position position="172"/>
    </location>
    <ligand>
        <name>UDP-N-acetyl-alpha-D-glucosamine</name>
        <dbReference type="ChEBI" id="CHEBI:57705"/>
    </ligand>
</feature>
<comment type="subunit">
    <text evidence="20">Homotrimer.</text>
</comment>
<feature type="binding site" evidence="20">
    <location>
        <begin position="81"/>
        <end position="82"/>
    </location>
    <ligand>
        <name>UDP-N-acetyl-alpha-D-glucosamine</name>
        <dbReference type="ChEBI" id="CHEBI:57705"/>
    </ligand>
</feature>
<comment type="caution">
    <text evidence="20">Lacks conserved residue(s) required for the propagation of feature annotation.</text>
</comment>
<dbReference type="NCBIfam" id="NF010934">
    <property type="entry name" value="PRK14354.1"/>
    <property type="match status" value="1"/>
</dbReference>
<dbReference type="InterPro" id="IPR029044">
    <property type="entry name" value="Nucleotide-diphossugar_trans"/>
</dbReference>
<comment type="catalytic activity">
    <reaction evidence="17 20">
        <text>alpha-D-glucosamine 1-phosphate + acetyl-CoA = N-acetyl-alpha-D-glucosamine 1-phosphate + CoA + H(+)</text>
        <dbReference type="Rhea" id="RHEA:13725"/>
        <dbReference type="ChEBI" id="CHEBI:15378"/>
        <dbReference type="ChEBI" id="CHEBI:57287"/>
        <dbReference type="ChEBI" id="CHEBI:57288"/>
        <dbReference type="ChEBI" id="CHEBI:57776"/>
        <dbReference type="ChEBI" id="CHEBI:58516"/>
        <dbReference type="EC" id="2.3.1.157"/>
    </reaction>
</comment>
<feature type="region of interest" description="Linker" evidence="20">
    <location>
        <begin position="233"/>
        <end position="253"/>
    </location>
</feature>
<feature type="binding site" evidence="20">
    <location>
        <position position="425"/>
    </location>
    <ligand>
        <name>acetyl-CoA</name>
        <dbReference type="ChEBI" id="CHEBI:57288"/>
    </ligand>
</feature>
<evidence type="ECO:0000313" key="22">
    <source>
        <dbReference type="EMBL" id="SHH21118.1"/>
    </source>
</evidence>
<keyword evidence="16 20" id="KW-0961">Cell wall biogenesis/degradation</keyword>
<feature type="binding site" evidence="20">
    <location>
        <position position="230"/>
    </location>
    <ligand>
        <name>UDP-N-acetyl-alpha-D-glucosamine</name>
        <dbReference type="ChEBI" id="CHEBI:57705"/>
    </ligand>
</feature>
<dbReference type="InterPro" id="IPR005882">
    <property type="entry name" value="Bifunctional_GlmU"/>
</dbReference>
<dbReference type="InterPro" id="IPR001451">
    <property type="entry name" value="Hexapep"/>
</dbReference>
<keyword evidence="7 20" id="KW-0808">Transferase</keyword>
<keyword evidence="12 20" id="KW-0133">Cell shape</keyword>
<dbReference type="InterPro" id="IPR005835">
    <property type="entry name" value="NTP_transferase_dom"/>
</dbReference>
<dbReference type="GO" id="GO:0071555">
    <property type="term" value="P:cell wall organization"/>
    <property type="evidence" value="ECO:0007669"/>
    <property type="project" value="UniProtKB-KW"/>
</dbReference>
<evidence type="ECO:0000256" key="13">
    <source>
        <dbReference type="ARBA" id="ARBA00022984"/>
    </source>
</evidence>
<dbReference type="RefSeq" id="WP_073183999.1">
    <property type="nucleotide sequence ID" value="NZ_FQXI01000004.1"/>
</dbReference>
<dbReference type="InterPro" id="IPR050065">
    <property type="entry name" value="GlmU-like"/>
</dbReference>
<protein>
    <recommendedName>
        <fullName evidence="20">Bifunctional protein GlmU</fullName>
    </recommendedName>
    <domain>
        <recommendedName>
            <fullName evidence="20">UDP-N-acetylglucosamine pyrophosphorylase</fullName>
            <ecNumber evidence="20">2.7.7.23</ecNumber>
        </recommendedName>
        <alternativeName>
            <fullName evidence="20">N-acetylglucosamine-1-phosphate uridyltransferase</fullName>
        </alternativeName>
    </domain>
    <domain>
        <recommendedName>
            <fullName evidence="20">Glucosamine-1-phosphate N-acetyltransferase</fullName>
            <ecNumber evidence="20">2.3.1.157</ecNumber>
        </recommendedName>
    </domain>
</protein>
<evidence type="ECO:0000256" key="15">
    <source>
        <dbReference type="ARBA" id="ARBA00023315"/>
    </source>
</evidence>
<evidence type="ECO:0000256" key="16">
    <source>
        <dbReference type="ARBA" id="ARBA00023316"/>
    </source>
</evidence>
<evidence type="ECO:0000256" key="20">
    <source>
        <dbReference type="HAMAP-Rule" id="MF_01631"/>
    </source>
</evidence>
<dbReference type="EC" id="2.3.1.157" evidence="20"/>
<keyword evidence="9 20" id="KW-0479">Metal-binding</keyword>
<dbReference type="SUPFAM" id="SSF53448">
    <property type="entry name" value="Nucleotide-diphospho-sugar transferases"/>
    <property type="match status" value="1"/>
</dbReference>
<dbReference type="STRING" id="1120995.SAMN02745245_00813"/>
<feature type="binding site" evidence="20">
    <location>
        <position position="353"/>
    </location>
    <ligand>
        <name>UDP-N-acetyl-alpha-D-glucosamine</name>
        <dbReference type="ChEBI" id="CHEBI:57705"/>
    </ligand>
</feature>
<evidence type="ECO:0000256" key="12">
    <source>
        <dbReference type="ARBA" id="ARBA00022960"/>
    </source>
</evidence>
<dbReference type="UniPathway" id="UPA00973"/>
<dbReference type="AlphaFoldDB" id="A0A1M5R4M0"/>
<dbReference type="Proteomes" id="UP000184032">
    <property type="component" value="Unassembled WGS sequence"/>
</dbReference>
<dbReference type="GO" id="GO:0003977">
    <property type="term" value="F:UDP-N-acetylglucosamine diphosphorylase activity"/>
    <property type="evidence" value="ECO:0007669"/>
    <property type="project" value="UniProtKB-UniRule"/>
</dbReference>
<dbReference type="GO" id="GO:0019134">
    <property type="term" value="F:glucosamine-1-phosphate N-acetyltransferase activity"/>
    <property type="evidence" value="ECO:0007669"/>
    <property type="project" value="UniProtKB-UniRule"/>
</dbReference>
<accession>A0A1M5R4M0</accession>
<dbReference type="Pfam" id="PF00132">
    <property type="entry name" value="Hexapep"/>
    <property type="match status" value="2"/>
</dbReference>
<feature type="binding site" evidence="20">
    <location>
        <position position="368"/>
    </location>
    <ligand>
        <name>UDP-N-acetyl-alpha-D-glucosamine</name>
        <dbReference type="ChEBI" id="CHEBI:57705"/>
    </ligand>
</feature>
<evidence type="ECO:0000256" key="19">
    <source>
        <dbReference type="ARBA" id="ARBA00049628"/>
    </source>
</evidence>
<feature type="binding site" evidence="20">
    <location>
        <position position="379"/>
    </location>
    <ligand>
        <name>UDP-N-acetyl-alpha-D-glucosamine</name>
        <dbReference type="ChEBI" id="CHEBI:57705"/>
    </ligand>
</feature>
<dbReference type="NCBIfam" id="TIGR01173">
    <property type="entry name" value="glmU"/>
    <property type="match status" value="1"/>
</dbReference>
<dbReference type="InterPro" id="IPR038009">
    <property type="entry name" value="GlmU_C_LbH"/>
</dbReference>
<keyword evidence="13 20" id="KW-0573">Peptidoglycan synthesis</keyword>
<evidence type="ECO:0000256" key="6">
    <source>
        <dbReference type="ARBA" id="ARBA00022490"/>
    </source>
</evidence>
<feature type="region of interest" description="N-acetyltransferase" evidence="20">
    <location>
        <begin position="254"/>
        <end position="458"/>
    </location>
</feature>
<dbReference type="GO" id="GO:0000287">
    <property type="term" value="F:magnesium ion binding"/>
    <property type="evidence" value="ECO:0007669"/>
    <property type="project" value="UniProtKB-UniRule"/>
</dbReference>
<evidence type="ECO:0000256" key="5">
    <source>
        <dbReference type="ARBA" id="ARBA00007947"/>
    </source>
</evidence>
<evidence type="ECO:0000256" key="9">
    <source>
        <dbReference type="ARBA" id="ARBA00022723"/>
    </source>
</evidence>
<comment type="pathway">
    <text evidence="20">Bacterial outer membrane biogenesis; LPS lipid A biosynthesis.</text>
</comment>
<feature type="binding site" evidence="20">
    <location>
        <position position="230"/>
    </location>
    <ligand>
        <name>Mg(2+)</name>
        <dbReference type="ChEBI" id="CHEBI:18420"/>
    </ligand>
</feature>
<dbReference type="GO" id="GO:0006048">
    <property type="term" value="P:UDP-N-acetylglucosamine biosynthetic process"/>
    <property type="evidence" value="ECO:0007669"/>
    <property type="project" value="UniProtKB-UniPathway"/>
</dbReference>
<comment type="pathway">
    <text evidence="3 20">Nucleotide-sugar biosynthesis; UDP-N-acetyl-alpha-D-glucosamine biosynthesis; UDP-N-acetyl-alpha-D-glucosamine from N-acetyl-alpha-D-glucosamine 1-phosphate: step 1/1.</text>
</comment>
<comment type="subcellular location">
    <subcellularLocation>
        <location evidence="1 20">Cytoplasm</location>
    </subcellularLocation>
</comment>
<comment type="similarity">
    <text evidence="4 20">In the C-terminal section; belongs to the transferase hexapeptide repeat family.</text>
</comment>
<evidence type="ECO:0000256" key="4">
    <source>
        <dbReference type="ARBA" id="ARBA00007707"/>
    </source>
</evidence>
<dbReference type="InterPro" id="IPR011004">
    <property type="entry name" value="Trimer_LpxA-like_sf"/>
</dbReference>
<dbReference type="Gene3D" id="3.90.550.10">
    <property type="entry name" value="Spore Coat Polysaccharide Biosynthesis Protein SpsA, Chain A"/>
    <property type="match status" value="1"/>
</dbReference>
<reference evidence="22 23" key="1">
    <citation type="submission" date="2016-11" db="EMBL/GenBank/DDBJ databases">
        <authorList>
            <person name="Jaros S."/>
            <person name="Januszkiewicz K."/>
            <person name="Wedrychowicz H."/>
        </authorList>
    </citation>
    <scope>NUCLEOTIDE SEQUENCE [LARGE SCALE GENOMIC DNA]</scope>
    <source>
        <strain evidence="22 23">DSM 21120</strain>
    </source>
</reference>
<dbReference type="OrthoDB" id="9775031at2"/>
<evidence type="ECO:0000259" key="21">
    <source>
        <dbReference type="Pfam" id="PF00483"/>
    </source>
</evidence>
<dbReference type="UniPathway" id="UPA00113">
    <property type="reaction ID" value="UER00532"/>
</dbReference>
<keyword evidence="10 20" id="KW-0677">Repeat</keyword>
<evidence type="ECO:0000256" key="10">
    <source>
        <dbReference type="ARBA" id="ARBA00022737"/>
    </source>
</evidence>
<feature type="binding site" evidence="20">
    <location>
        <position position="105"/>
    </location>
    <ligand>
        <name>Mg(2+)</name>
        <dbReference type="ChEBI" id="CHEBI:18420"/>
    </ligand>
</feature>
<dbReference type="GO" id="GO:0009245">
    <property type="term" value="P:lipid A biosynthetic process"/>
    <property type="evidence" value="ECO:0007669"/>
    <property type="project" value="UniProtKB-UniRule"/>
</dbReference>
<dbReference type="EMBL" id="FQXI01000004">
    <property type="protein sequence ID" value="SHH21118.1"/>
    <property type="molecule type" value="Genomic_DNA"/>
</dbReference>
<keyword evidence="11 20" id="KW-0460">Magnesium</keyword>
<comment type="cofactor">
    <cofactor evidence="20">
        <name>Mg(2+)</name>
        <dbReference type="ChEBI" id="CHEBI:18420"/>
    </cofactor>
    <text evidence="20">Binds 1 Mg(2+) ion per subunit.</text>
</comment>
<dbReference type="CDD" id="cd02540">
    <property type="entry name" value="GT2_GlmU_N_bac"/>
    <property type="match status" value="1"/>
</dbReference>
<feature type="binding site" evidence="20">
    <location>
        <position position="442"/>
    </location>
    <ligand>
        <name>acetyl-CoA</name>
        <dbReference type="ChEBI" id="CHEBI:57288"/>
    </ligand>
</feature>
<dbReference type="PANTHER" id="PTHR43584:SF3">
    <property type="entry name" value="BIFUNCTIONAL PROTEIN GLMU"/>
    <property type="match status" value="1"/>
</dbReference>
<evidence type="ECO:0000256" key="1">
    <source>
        <dbReference type="ARBA" id="ARBA00004496"/>
    </source>
</evidence>
<comment type="function">
    <text evidence="19 20">Catalyzes the last two sequential reactions in the de novo biosynthetic pathway for UDP-N-acetylglucosamine (UDP-GlcNAc). The C-terminal domain catalyzes the transfer of acetyl group from acetyl coenzyme A to glucosamine-1-phosphate (GlcN-1-P) to produce N-acetylglucosamine-1-phosphate (GlcNAc-1-P), which is converted into UDP-GlcNAc by the transfer of uridine 5-monophosphate (from uridine 5-triphosphate), a reaction catalyzed by the N-terminal domain.</text>
</comment>
<feature type="binding site" evidence="20">
    <location>
        <position position="157"/>
    </location>
    <ligand>
        <name>UDP-N-acetyl-alpha-D-glucosamine</name>
        <dbReference type="ChEBI" id="CHEBI:57705"/>
    </ligand>
</feature>
<feature type="active site" description="Proton acceptor" evidence="20">
    <location>
        <position position="365"/>
    </location>
</feature>
<comment type="similarity">
    <text evidence="5 20">In the N-terminal section; belongs to the N-acetylglucosamine-1-phosphate uridyltransferase family.</text>
</comment>
<gene>
    <name evidence="20" type="primary">glmU</name>
    <name evidence="22" type="ORF">SAMN02745245_00813</name>
</gene>
<dbReference type="GO" id="GO:0005737">
    <property type="term" value="C:cytoplasm"/>
    <property type="evidence" value="ECO:0007669"/>
    <property type="project" value="UniProtKB-SubCell"/>
</dbReference>
<feature type="binding site" evidence="20">
    <location>
        <position position="407"/>
    </location>
    <ligand>
        <name>acetyl-CoA</name>
        <dbReference type="ChEBI" id="CHEBI:57288"/>
    </ligand>
</feature>
<feature type="binding site" evidence="20">
    <location>
        <position position="21"/>
    </location>
    <ligand>
        <name>UDP-N-acetyl-alpha-D-glucosamine</name>
        <dbReference type="ChEBI" id="CHEBI:57705"/>
    </ligand>
</feature>
<comment type="catalytic activity">
    <reaction evidence="18 20">
        <text>N-acetyl-alpha-D-glucosamine 1-phosphate + UTP + H(+) = UDP-N-acetyl-alpha-D-glucosamine + diphosphate</text>
        <dbReference type="Rhea" id="RHEA:13509"/>
        <dbReference type="ChEBI" id="CHEBI:15378"/>
        <dbReference type="ChEBI" id="CHEBI:33019"/>
        <dbReference type="ChEBI" id="CHEBI:46398"/>
        <dbReference type="ChEBI" id="CHEBI:57705"/>
        <dbReference type="ChEBI" id="CHEBI:57776"/>
        <dbReference type="EC" id="2.7.7.23"/>
    </reaction>
</comment>
<keyword evidence="23" id="KW-1185">Reference proteome</keyword>
<feature type="binding site" evidence="20">
    <location>
        <position position="142"/>
    </location>
    <ligand>
        <name>UDP-N-acetyl-alpha-D-glucosamine</name>
        <dbReference type="ChEBI" id="CHEBI:57705"/>
    </ligand>
</feature>
<keyword evidence="15 20" id="KW-0012">Acyltransferase</keyword>
<dbReference type="Gene3D" id="2.160.10.10">
    <property type="entry name" value="Hexapeptide repeat proteins"/>
    <property type="match status" value="1"/>
</dbReference>